<evidence type="ECO:0000313" key="3">
    <source>
        <dbReference type="EMBL" id="VFK77528.1"/>
    </source>
</evidence>
<sequence>MSGELIMFSQLKEQAGVEAVESPLWFGIPHDDIIVSLLIVIDYARNRTQQSMILLARSKTLIRLTRRQLKTRYQG</sequence>
<accession>A0A451BGY3</accession>
<evidence type="ECO:0000313" key="2">
    <source>
        <dbReference type="EMBL" id="VFK32675.1"/>
    </source>
</evidence>
<reference evidence="3" key="1">
    <citation type="submission" date="2019-02" db="EMBL/GenBank/DDBJ databases">
        <authorList>
            <person name="Gruber-Vodicka R. H."/>
            <person name="Seah K. B. B."/>
        </authorList>
    </citation>
    <scope>NUCLEOTIDE SEQUENCE</scope>
    <source>
        <strain evidence="2">BECK_BZ197</strain>
        <strain evidence="3">BECK_BZ198</strain>
        <strain evidence="1">BECK_BZ199</strain>
    </source>
</reference>
<organism evidence="3">
    <name type="scientific">Candidatus Kentrum sp. MB</name>
    <dbReference type="NCBI Taxonomy" id="2138164"/>
    <lineage>
        <taxon>Bacteria</taxon>
        <taxon>Pseudomonadati</taxon>
        <taxon>Pseudomonadota</taxon>
        <taxon>Gammaproteobacteria</taxon>
        <taxon>Candidatus Kentrum</taxon>
    </lineage>
</organism>
<protein>
    <submittedName>
        <fullName evidence="3">Uncharacterized protein</fullName>
    </submittedName>
</protein>
<dbReference type="EMBL" id="CAADFO010000120">
    <property type="protein sequence ID" value="VFK32675.1"/>
    <property type="molecule type" value="Genomic_DNA"/>
</dbReference>
<evidence type="ECO:0000313" key="1">
    <source>
        <dbReference type="EMBL" id="VFK31564.1"/>
    </source>
</evidence>
<gene>
    <name evidence="2" type="ORF">BECKMB1821G_GA0114241_11205</name>
    <name evidence="3" type="ORF">BECKMB1821H_GA0114242_11555</name>
    <name evidence="1" type="ORF">BECKMB1821I_GA0114274_10252</name>
</gene>
<dbReference type="EMBL" id="CAADGH010000155">
    <property type="protein sequence ID" value="VFK77528.1"/>
    <property type="molecule type" value="Genomic_DNA"/>
</dbReference>
<name>A0A451BGY3_9GAMM</name>
<dbReference type="AlphaFoldDB" id="A0A451BGY3"/>
<proteinExistence type="predicted"/>
<dbReference type="EMBL" id="CAADFQ010000025">
    <property type="protein sequence ID" value="VFK31564.1"/>
    <property type="molecule type" value="Genomic_DNA"/>
</dbReference>